<keyword evidence="3" id="KW-1133">Transmembrane helix</keyword>
<gene>
    <name evidence="4" type="ORF">DI565_16030</name>
</gene>
<sequence length="352" mass="37784">MRAPAAPSAAVSRQSHAYRQGLVLGLTMAEVMLLLVFCLLIATAVTLKRGQDARDVLEQRLRQAELAREADKRTSELLEKNSQLREALEARAASTDPAKVDEFWRKLVESAAVVDALAEKGLSRENLLAAADDIVQAERLKREGVDLSQAARNASLVAQIGKAFSGTAPSEEKIVEAIGKGLAAREASSGHRWPPIIKLSEADGYFFESGRAELGVNFTKTLRTSVADSLLKTARDYDVDVIEVVGHTDEQPLGSRSSNLDKGLQTALSNSSGVSALRPADNAGLGLARAIAVVGVLSEDKRLAGYKILPLSGAQLIKTDETLARGDTPGDVKERRRIEIRLRKSAASSNQP</sequence>
<proteinExistence type="predicted"/>
<accession>A0A2W5K8M0</accession>
<feature type="transmembrane region" description="Helical" evidence="3">
    <location>
        <begin position="21"/>
        <end position="45"/>
    </location>
</feature>
<dbReference type="AlphaFoldDB" id="A0A2W5K8M0"/>
<evidence type="ECO:0000313" key="4">
    <source>
        <dbReference type="EMBL" id="PZQ12339.1"/>
    </source>
</evidence>
<evidence type="ECO:0000256" key="2">
    <source>
        <dbReference type="SAM" id="MobiDB-lite"/>
    </source>
</evidence>
<dbReference type="SUPFAM" id="SSF103088">
    <property type="entry name" value="OmpA-like"/>
    <property type="match status" value="1"/>
</dbReference>
<feature type="coiled-coil region" evidence="1">
    <location>
        <begin position="47"/>
        <end position="87"/>
    </location>
</feature>
<dbReference type="EMBL" id="QFPN01000009">
    <property type="protein sequence ID" value="PZQ12339.1"/>
    <property type="molecule type" value="Genomic_DNA"/>
</dbReference>
<keyword evidence="1" id="KW-0175">Coiled coil</keyword>
<keyword evidence="3" id="KW-0472">Membrane</keyword>
<evidence type="ECO:0000256" key="1">
    <source>
        <dbReference type="SAM" id="Coils"/>
    </source>
</evidence>
<organism evidence="4 5">
    <name type="scientific">Ancylobacter novellus</name>
    <name type="common">Thiobacillus novellus</name>
    <dbReference type="NCBI Taxonomy" id="921"/>
    <lineage>
        <taxon>Bacteria</taxon>
        <taxon>Pseudomonadati</taxon>
        <taxon>Pseudomonadota</taxon>
        <taxon>Alphaproteobacteria</taxon>
        <taxon>Hyphomicrobiales</taxon>
        <taxon>Xanthobacteraceae</taxon>
        <taxon>Ancylobacter</taxon>
    </lineage>
</organism>
<dbReference type="InterPro" id="IPR036737">
    <property type="entry name" value="OmpA-like_sf"/>
</dbReference>
<protein>
    <submittedName>
        <fullName evidence="4">Nuclease</fullName>
    </submittedName>
</protein>
<comment type="caution">
    <text evidence="4">The sequence shown here is derived from an EMBL/GenBank/DDBJ whole genome shotgun (WGS) entry which is preliminary data.</text>
</comment>
<evidence type="ECO:0000256" key="3">
    <source>
        <dbReference type="SAM" id="Phobius"/>
    </source>
</evidence>
<name>A0A2W5K8M0_ANCNO</name>
<feature type="compositionally biased region" description="Basic and acidic residues" evidence="2">
    <location>
        <begin position="324"/>
        <end position="342"/>
    </location>
</feature>
<feature type="region of interest" description="Disordered" evidence="2">
    <location>
        <begin position="324"/>
        <end position="352"/>
    </location>
</feature>
<keyword evidence="3" id="KW-0812">Transmembrane</keyword>
<reference evidence="4 5" key="1">
    <citation type="submission" date="2017-08" db="EMBL/GenBank/DDBJ databases">
        <title>Infants hospitalized years apart are colonized by the same room-sourced microbial strains.</title>
        <authorList>
            <person name="Brooks B."/>
            <person name="Olm M.R."/>
            <person name="Firek B.A."/>
            <person name="Baker R."/>
            <person name="Thomas B.C."/>
            <person name="Morowitz M.J."/>
            <person name="Banfield J.F."/>
        </authorList>
    </citation>
    <scope>NUCLEOTIDE SEQUENCE [LARGE SCALE GENOMIC DNA]</scope>
    <source>
        <strain evidence="4">S2_005_003_R2_43</strain>
    </source>
</reference>
<dbReference type="Gene3D" id="3.30.1330.60">
    <property type="entry name" value="OmpA-like domain"/>
    <property type="match status" value="1"/>
</dbReference>
<dbReference type="Proteomes" id="UP000249577">
    <property type="component" value="Unassembled WGS sequence"/>
</dbReference>
<evidence type="ECO:0000313" key="5">
    <source>
        <dbReference type="Proteomes" id="UP000249577"/>
    </source>
</evidence>